<dbReference type="EMBL" id="JABFAA010355394">
    <property type="protein sequence ID" value="MBA0703130.1"/>
    <property type="molecule type" value="Genomic_DNA"/>
</dbReference>
<organism evidence="1 2">
    <name type="scientific">Gossypium aridum</name>
    <name type="common">American cotton</name>
    <name type="synonym">Erioxylum aridum</name>
    <dbReference type="NCBI Taxonomy" id="34290"/>
    <lineage>
        <taxon>Eukaryota</taxon>
        <taxon>Viridiplantae</taxon>
        <taxon>Streptophyta</taxon>
        <taxon>Embryophyta</taxon>
        <taxon>Tracheophyta</taxon>
        <taxon>Spermatophyta</taxon>
        <taxon>Magnoliopsida</taxon>
        <taxon>eudicotyledons</taxon>
        <taxon>Gunneridae</taxon>
        <taxon>Pentapetalae</taxon>
        <taxon>rosids</taxon>
        <taxon>malvids</taxon>
        <taxon>Malvales</taxon>
        <taxon>Malvaceae</taxon>
        <taxon>Malvoideae</taxon>
        <taxon>Gossypium</taxon>
    </lineage>
</organism>
<gene>
    <name evidence="1" type="ORF">Goari_022875</name>
</gene>
<protein>
    <submittedName>
        <fullName evidence="1">Uncharacterized protein</fullName>
    </submittedName>
</protein>
<accession>A0A7J8YUW1</accession>
<sequence>MVNVTFSVVKTKGNSMAGTLAIAGVRRLELCKAWCYAILTRNVVGFSQRLSSI</sequence>
<evidence type="ECO:0000313" key="1">
    <source>
        <dbReference type="EMBL" id="MBA0703130.1"/>
    </source>
</evidence>
<reference evidence="1 2" key="1">
    <citation type="journal article" date="2019" name="Genome Biol. Evol.">
        <title>Insights into the evolution of the New World diploid cottons (Gossypium, subgenus Houzingenia) based on genome sequencing.</title>
        <authorList>
            <person name="Grover C.E."/>
            <person name="Arick M.A. 2nd"/>
            <person name="Thrash A."/>
            <person name="Conover J.L."/>
            <person name="Sanders W.S."/>
            <person name="Peterson D.G."/>
            <person name="Frelichowski J.E."/>
            <person name="Scheffler J.A."/>
            <person name="Scheffler B.E."/>
            <person name="Wendel J.F."/>
        </authorList>
    </citation>
    <scope>NUCLEOTIDE SEQUENCE [LARGE SCALE GENOMIC DNA]</scope>
    <source>
        <strain evidence="1">185</strain>
        <tissue evidence="1">Leaf</tissue>
    </source>
</reference>
<dbReference type="Proteomes" id="UP000593577">
    <property type="component" value="Unassembled WGS sequence"/>
</dbReference>
<comment type="caution">
    <text evidence="1">The sequence shown here is derived from an EMBL/GenBank/DDBJ whole genome shotgun (WGS) entry which is preliminary data.</text>
</comment>
<feature type="non-terminal residue" evidence="1">
    <location>
        <position position="53"/>
    </location>
</feature>
<evidence type="ECO:0000313" key="2">
    <source>
        <dbReference type="Proteomes" id="UP000593577"/>
    </source>
</evidence>
<dbReference type="AlphaFoldDB" id="A0A7J8YUW1"/>
<proteinExistence type="predicted"/>
<name>A0A7J8YUW1_GOSAI</name>
<keyword evidence="2" id="KW-1185">Reference proteome</keyword>